<gene>
    <name evidence="16" type="ORF">J2S25_000029</name>
</gene>
<dbReference type="InterPro" id="IPR014001">
    <property type="entry name" value="Helicase_ATP-bd"/>
</dbReference>
<organism evidence="16 17">
    <name type="scientific">Mesobacillus stamsii</name>
    <dbReference type="NCBI Taxonomy" id="225347"/>
    <lineage>
        <taxon>Bacteria</taxon>
        <taxon>Bacillati</taxon>
        <taxon>Bacillota</taxon>
        <taxon>Bacilli</taxon>
        <taxon>Bacillales</taxon>
        <taxon>Bacillaceae</taxon>
        <taxon>Mesobacillus</taxon>
    </lineage>
</organism>
<evidence type="ECO:0000256" key="8">
    <source>
        <dbReference type="ARBA" id="ARBA00023004"/>
    </source>
</evidence>
<evidence type="ECO:0000256" key="1">
    <source>
        <dbReference type="ARBA" id="ARBA00022485"/>
    </source>
</evidence>
<dbReference type="PROSITE" id="PS51193">
    <property type="entry name" value="HELICASE_ATP_BIND_2"/>
    <property type="match status" value="1"/>
</dbReference>
<dbReference type="Gene3D" id="3.90.320.10">
    <property type="match status" value="1"/>
</dbReference>
<evidence type="ECO:0000259" key="14">
    <source>
        <dbReference type="PROSITE" id="PS51192"/>
    </source>
</evidence>
<keyword evidence="1" id="KW-0004">4Fe-4S</keyword>
<dbReference type="InterPro" id="IPR045028">
    <property type="entry name" value="DinG/Rad3-like"/>
</dbReference>
<evidence type="ECO:0000256" key="3">
    <source>
        <dbReference type="ARBA" id="ARBA00022741"/>
    </source>
</evidence>
<dbReference type="Pfam" id="PF13307">
    <property type="entry name" value="Helicase_C_2"/>
    <property type="match status" value="1"/>
</dbReference>
<keyword evidence="6 16" id="KW-0347">Helicase</keyword>
<dbReference type="InterPro" id="IPR006554">
    <property type="entry name" value="Helicase-like_DEXD_c2"/>
</dbReference>
<feature type="domain" description="Helicase ATP-binding" evidence="15">
    <location>
        <begin position="181"/>
        <end position="432"/>
    </location>
</feature>
<dbReference type="GO" id="GO:0004386">
    <property type="term" value="F:helicase activity"/>
    <property type="evidence" value="ECO:0007669"/>
    <property type="project" value="UniProtKB-KW"/>
</dbReference>
<keyword evidence="5" id="KW-0378">Hydrolase</keyword>
<dbReference type="Gene3D" id="3.40.50.300">
    <property type="entry name" value="P-loop containing nucleotide triphosphate hydrolases"/>
    <property type="match status" value="2"/>
</dbReference>
<dbReference type="PROSITE" id="PS51192">
    <property type="entry name" value="HELICASE_ATP_BIND_1"/>
    <property type="match status" value="1"/>
</dbReference>
<evidence type="ECO:0000256" key="7">
    <source>
        <dbReference type="ARBA" id="ARBA00022840"/>
    </source>
</evidence>
<keyword evidence="11" id="KW-0234">DNA repair</keyword>
<proteinExistence type="inferred from homology"/>
<sequence length="759" mass="87232">MKKIIKIPVRVLAEYVFKTGSIESGFKSASSFSEGSRIHREIQKTYQEMDQSEVFLKTKLEFDNLLFMIEGRCDGLLFSGEKITIDEIKSTSLPLESIDERTNHAHWAQAQCYGFMFLKEQGKDQIDLRLTYVHKISGDKKFFKRTFSLVELEDSVRGMIADFAPYARLQVEHGLKRDQSIKKLNFPFPRYRQGQRQLAGAVYKTINEGRTLFANAPTGIGKTISTIFPAVKAIGEERIRKLFYLTAKTTTRLTAEEAFSLMIKKGLEIRTVTITAKAKVCFTSEGKCNKNDCEYANGYYDRINDAVLDILRKEAILNRSCIEKYARKHLVCPFEFSLDLAYEADAVICDYNYIFDPKISLSRLFDEQKKKTILLVDEAHNLVDRGRDIFSATLEKSSFLQLKREFKEKNLSLGDISKRLNNYFIQLRKQVGSSKTMEYEAPLEELNQLVAEFIEHAENELIRAGESDLLLETFFVAQNWQRISRLYDERFVLYAVIEKNDVLIKQFCLDPSHLIKQSGKSFKSRIFFSATLNPMSYYRDMLGGDHEDYITLVPSPFTNKQTEVKIQSLSTRFKDRTRSVNPIVQTMSDLVHNAPGNYLFFFPSYQYLNMVLDEWRISNEDITTIVQGTRMDDEERAAFLESFTADNKRSLVGFTVLGGVFSEGIDLKGDRLNGVVVVGVGLPQIGFERDLIKKHFAGIGKNGYDYAYVFPGMNKVLQAGGRLIRSEKDTGRIVLIDDRYLLPKYQALLPNNWKNFTLW</sequence>
<evidence type="ECO:0000256" key="4">
    <source>
        <dbReference type="ARBA" id="ARBA00022763"/>
    </source>
</evidence>
<evidence type="ECO:0000256" key="6">
    <source>
        <dbReference type="ARBA" id="ARBA00022806"/>
    </source>
</evidence>
<evidence type="ECO:0000256" key="10">
    <source>
        <dbReference type="ARBA" id="ARBA00023125"/>
    </source>
</evidence>
<dbReference type="SMART" id="SM00491">
    <property type="entry name" value="HELICc2"/>
    <property type="match status" value="1"/>
</dbReference>
<evidence type="ECO:0000256" key="5">
    <source>
        <dbReference type="ARBA" id="ARBA00022801"/>
    </source>
</evidence>
<comment type="similarity">
    <text evidence="13">Belongs to the helicase family. DinG subfamily.</text>
</comment>
<dbReference type="RefSeq" id="WP_307190910.1">
    <property type="nucleotide sequence ID" value="NZ_JAUSUN010000001.1"/>
</dbReference>
<evidence type="ECO:0000256" key="9">
    <source>
        <dbReference type="ARBA" id="ARBA00023014"/>
    </source>
</evidence>
<keyword evidence="4" id="KW-0227">DNA damage</keyword>
<evidence type="ECO:0000256" key="2">
    <source>
        <dbReference type="ARBA" id="ARBA00022723"/>
    </source>
</evidence>
<keyword evidence="17" id="KW-1185">Reference proteome</keyword>
<dbReference type="SUPFAM" id="SSF52540">
    <property type="entry name" value="P-loop containing nucleoside triphosphate hydrolases"/>
    <property type="match status" value="2"/>
</dbReference>
<feature type="domain" description="Helicase ATP-binding" evidence="14">
    <location>
        <begin position="203"/>
        <end position="412"/>
    </location>
</feature>
<keyword evidence="2" id="KW-0479">Metal-binding</keyword>
<evidence type="ECO:0000256" key="13">
    <source>
        <dbReference type="ARBA" id="ARBA00038058"/>
    </source>
</evidence>
<comment type="caution">
    <text evidence="16">The sequence shown here is derived from an EMBL/GenBank/DDBJ whole genome shotgun (WGS) entry which is preliminary data.</text>
</comment>
<dbReference type="InterPro" id="IPR010614">
    <property type="entry name" value="RAD3-like_helicase_DEAD"/>
</dbReference>
<keyword evidence="12" id="KW-0413">Isomerase</keyword>
<dbReference type="InterPro" id="IPR027417">
    <property type="entry name" value="P-loop_NTPase"/>
</dbReference>
<evidence type="ECO:0000259" key="15">
    <source>
        <dbReference type="PROSITE" id="PS51193"/>
    </source>
</evidence>
<keyword evidence="8" id="KW-0408">Iron</keyword>
<evidence type="ECO:0000256" key="12">
    <source>
        <dbReference type="ARBA" id="ARBA00023235"/>
    </source>
</evidence>
<dbReference type="PANTHER" id="PTHR11472:SF34">
    <property type="entry name" value="REGULATOR OF TELOMERE ELONGATION HELICASE 1"/>
    <property type="match status" value="1"/>
</dbReference>
<dbReference type="InterPro" id="IPR014013">
    <property type="entry name" value="Helic_SF1/SF2_ATP-bd_DinG/Rad3"/>
</dbReference>
<dbReference type="SMART" id="SM00488">
    <property type="entry name" value="DEXDc2"/>
    <property type="match status" value="1"/>
</dbReference>
<accession>A0ABU0FQC5</accession>
<dbReference type="InterPro" id="IPR011604">
    <property type="entry name" value="PDDEXK-like_dom_sf"/>
</dbReference>
<evidence type="ECO:0000313" key="16">
    <source>
        <dbReference type="EMBL" id="MDQ0411851.1"/>
    </source>
</evidence>
<reference evidence="16 17" key="1">
    <citation type="submission" date="2023-07" db="EMBL/GenBank/DDBJ databases">
        <title>Genomic Encyclopedia of Type Strains, Phase IV (KMG-IV): sequencing the most valuable type-strain genomes for metagenomic binning, comparative biology and taxonomic classification.</title>
        <authorList>
            <person name="Goeker M."/>
        </authorList>
    </citation>
    <scope>NUCLEOTIDE SEQUENCE [LARGE SCALE GENOMIC DNA]</scope>
    <source>
        <strain evidence="16 17">DSM 19598</strain>
    </source>
</reference>
<dbReference type="InterPro" id="IPR006555">
    <property type="entry name" value="ATP-dep_Helicase_C"/>
</dbReference>
<keyword evidence="9" id="KW-0411">Iron-sulfur</keyword>
<protein>
    <submittedName>
        <fullName evidence="16">Rad3-related DNA helicase</fullName>
    </submittedName>
</protein>
<dbReference type="Gene3D" id="1.10.275.30">
    <property type="match status" value="1"/>
</dbReference>
<keyword evidence="3" id="KW-0547">Nucleotide-binding</keyword>
<evidence type="ECO:0000313" key="17">
    <source>
        <dbReference type="Proteomes" id="UP001242313"/>
    </source>
</evidence>
<name>A0ABU0FQC5_9BACI</name>
<dbReference type="PANTHER" id="PTHR11472">
    <property type="entry name" value="DNA REPAIR DEAD HELICASE RAD3/XP-D SUBFAMILY MEMBER"/>
    <property type="match status" value="1"/>
</dbReference>
<dbReference type="Proteomes" id="UP001242313">
    <property type="component" value="Unassembled WGS sequence"/>
</dbReference>
<dbReference type="EMBL" id="JAUSUN010000001">
    <property type="protein sequence ID" value="MDQ0411851.1"/>
    <property type="molecule type" value="Genomic_DNA"/>
</dbReference>
<evidence type="ECO:0000256" key="11">
    <source>
        <dbReference type="ARBA" id="ARBA00023204"/>
    </source>
</evidence>
<dbReference type="Pfam" id="PF06733">
    <property type="entry name" value="DEAD_2"/>
    <property type="match status" value="1"/>
</dbReference>
<keyword evidence="10" id="KW-0238">DNA-binding</keyword>
<keyword evidence="7" id="KW-0067">ATP-binding</keyword>